<dbReference type="AlphaFoldDB" id="A0A918RWR8"/>
<protein>
    <submittedName>
        <fullName evidence="3">Uncharacterized protein</fullName>
    </submittedName>
</protein>
<dbReference type="Proteomes" id="UP000623010">
    <property type="component" value="Unassembled WGS sequence"/>
</dbReference>
<keyword evidence="4" id="KW-1185">Reference proteome</keyword>
<dbReference type="EMBL" id="BMWH01000034">
    <property type="protein sequence ID" value="GHA12357.1"/>
    <property type="molecule type" value="Genomic_DNA"/>
</dbReference>
<feature type="transmembrane region" description="Helical" evidence="2">
    <location>
        <begin position="30"/>
        <end position="53"/>
    </location>
</feature>
<evidence type="ECO:0000313" key="4">
    <source>
        <dbReference type="Proteomes" id="UP000623010"/>
    </source>
</evidence>
<evidence type="ECO:0000313" key="3">
    <source>
        <dbReference type="EMBL" id="GHA12357.1"/>
    </source>
</evidence>
<gene>
    <name evidence="3" type="ORF">GCM10010389_59120</name>
</gene>
<reference evidence="3" key="2">
    <citation type="submission" date="2020-09" db="EMBL/GenBank/DDBJ databases">
        <authorList>
            <person name="Sun Q."/>
            <person name="Ohkuma M."/>
        </authorList>
    </citation>
    <scope>NUCLEOTIDE SEQUENCE</scope>
    <source>
        <strain evidence="3">JCM 5016</strain>
    </source>
</reference>
<accession>A0A918RWR8</accession>
<evidence type="ECO:0000256" key="1">
    <source>
        <dbReference type="SAM" id="MobiDB-lite"/>
    </source>
</evidence>
<proteinExistence type="predicted"/>
<sequence length="100" mass="10197">MTGHQSAGLRPEEREAARAPASGQLSAPGLVALCVLGGVVAACVGAVAGLLLPEGWTRTLVWTVVATAVALSLGFWRGRRGRLIGGRRRPVPGPPPGGPR</sequence>
<keyword evidence="2" id="KW-0812">Transmembrane</keyword>
<feature type="transmembrane region" description="Helical" evidence="2">
    <location>
        <begin position="59"/>
        <end position="78"/>
    </location>
</feature>
<organism evidence="3 4">
    <name type="scientific">Streptomyces echinoruber</name>
    <dbReference type="NCBI Taxonomy" id="68898"/>
    <lineage>
        <taxon>Bacteria</taxon>
        <taxon>Bacillati</taxon>
        <taxon>Actinomycetota</taxon>
        <taxon>Actinomycetes</taxon>
        <taxon>Kitasatosporales</taxon>
        <taxon>Streptomycetaceae</taxon>
        <taxon>Streptomyces</taxon>
    </lineage>
</organism>
<reference evidence="3" key="1">
    <citation type="journal article" date="2014" name="Int. J. Syst. Evol. Microbiol.">
        <title>Complete genome sequence of Corynebacterium casei LMG S-19264T (=DSM 44701T), isolated from a smear-ripened cheese.</title>
        <authorList>
            <consortium name="US DOE Joint Genome Institute (JGI-PGF)"/>
            <person name="Walter F."/>
            <person name="Albersmeier A."/>
            <person name="Kalinowski J."/>
            <person name="Ruckert C."/>
        </authorList>
    </citation>
    <scope>NUCLEOTIDE SEQUENCE</scope>
    <source>
        <strain evidence="3">JCM 5016</strain>
    </source>
</reference>
<keyword evidence="2" id="KW-0472">Membrane</keyword>
<evidence type="ECO:0000256" key="2">
    <source>
        <dbReference type="SAM" id="Phobius"/>
    </source>
</evidence>
<keyword evidence="2" id="KW-1133">Transmembrane helix</keyword>
<comment type="caution">
    <text evidence="3">The sequence shown here is derived from an EMBL/GenBank/DDBJ whole genome shotgun (WGS) entry which is preliminary data.</text>
</comment>
<feature type="region of interest" description="Disordered" evidence="1">
    <location>
        <begin position="1"/>
        <end position="22"/>
    </location>
</feature>
<name>A0A918RWR8_9ACTN</name>